<evidence type="ECO:0000256" key="2">
    <source>
        <dbReference type="ARBA" id="ARBA00009949"/>
    </source>
</evidence>
<comment type="similarity">
    <text evidence="2">Belongs to the complex I LYR family. MZM1 subfamily.</text>
</comment>
<dbReference type="InterPro" id="IPR045298">
    <property type="entry name" value="Complex1_LYR_LYRM7"/>
</dbReference>
<organism evidence="10 11">
    <name type="scientific">Orbilia ellipsospora</name>
    <dbReference type="NCBI Taxonomy" id="2528407"/>
    <lineage>
        <taxon>Eukaryota</taxon>
        <taxon>Fungi</taxon>
        <taxon>Dikarya</taxon>
        <taxon>Ascomycota</taxon>
        <taxon>Pezizomycotina</taxon>
        <taxon>Orbiliomycetes</taxon>
        <taxon>Orbiliales</taxon>
        <taxon>Orbiliaceae</taxon>
        <taxon>Orbilia</taxon>
    </lineage>
</organism>
<accession>A0AAV9XMS3</accession>
<dbReference type="EMBL" id="JAVHJO010000001">
    <property type="protein sequence ID" value="KAK6543268.1"/>
    <property type="molecule type" value="Genomic_DNA"/>
</dbReference>
<dbReference type="Proteomes" id="UP001365542">
    <property type="component" value="Unassembled WGS sequence"/>
</dbReference>
<evidence type="ECO:0000256" key="1">
    <source>
        <dbReference type="ARBA" id="ARBA00004305"/>
    </source>
</evidence>
<comment type="caution">
    <text evidence="10">The sequence shown here is derived from an EMBL/GenBank/DDBJ whole genome shotgun (WGS) entry which is preliminary data.</text>
</comment>
<keyword evidence="6" id="KW-0496">Mitochondrion</keyword>
<evidence type="ECO:0000256" key="9">
    <source>
        <dbReference type="SAM" id="MobiDB-lite"/>
    </source>
</evidence>
<evidence type="ECO:0000256" key="3">
    <source>
        <dbReference type="ARBA" id="ARBA00011589"/>
    </source>
</evidence>
<comment type="function">
    <text evidence="8">Assembly factor required for Rieske Fe-S protein RIP1 incorporation into the cytochrome b-c1 (CIII) complex. Functions as a chaperone, binding to this subunit within the mitochondrial matrix and stabilizing it prior to its translocation and insertion into the late CIII dimeric intermediate within the mitochondrial inner membrane. Modulates the mitochondrial matrix zinc pool.</text>
</comment>
<dbReference type="PANTHER" id="PTHR46749">
    <property type="entry name" value="COMPLEX III ASSEMBLY FACTOR LYRM7"/>
    <property type="match status" value="1"/>
</dbReference>
<name>A0AAV9XMS3_9PEZI</name>
<proteinExistence type="inferred from homology"/>
<sequence length="112" mass="12792">MSAIQAYRSLLRASRLAFQGDSRLLLASQHQIRSQFERERDNPESEAKDTADSKIQHAFEVAKYLRQNIVQAAKAEGEDTFKLRIHDETERGDNESVKSPLKGRVGKFKRCS</sequence>
<keyword evidence="11" id="KW-1185">Reference proteome</keyword>
<evidence type="ECO:0000313" key="11">
    <source>
        <dbReference type="Proteomes" id="UP001365542"/>
    </source>
</evidence>
<protein>
    <recommendedName>
        <fullName evidence="4">Mitochondrial zinc maintenance protein 1, mitochondrial</fullName>
    </recommendedName>
</protein>
<dbReference type="CDD" id="cd20267">
    <property type="entry name" value="Complex1_LYR_LYRM7"/>
    <property type="match status" value="1"/>
</dbReference>
<feature type="compositionally biased region" description="Basic and acidic residues" evidence="9">
    <location>
        <begin position="35"/>
        <end position="53"/>
    </location>
</feature>
<feature type="region of interest" description="Disordered" evidence="9">
    <location>
        <begin position="86"/>
        <end position="112"/>
    </location>
</feature>
<evidence type="ECO:0000256" key="5">
    <source>
        <dbReference type="ARBA" id="ARBA00022946"/>
    </source>
</evidence>
<dbReference type="GO" id="GO:0005759">
    <property type="term" value="C:mitochondrial matrix"/>
    <property type="evidence" value="ECO:0007669"/>
    <property type="project" value="UniProtKB-SubCell"/>
</dbReference>
<evidence type="ECO:0000256" key="6">
    <source>
        <dbReference type="ARBA" id="ARBA00023128"/>
    </source>
</evidence>
<gene>
    <name evidence="10" type="primary">MZM1</name>
    <name evidence="10" type="ORF">TWF694_000027</name>
</gene>
<reference evidence="10 11" key="1">
    <citation type="submission" date="2019-10" db="EMBL/GenBank/DDBJ databases">
        <authorList>
            <person name="Palmer J.M."/>
        </authorList>
    </citation>
    <scope>NUCLEOTIDE SEQUENCE [LARGE SCALE GENOMIC DNA]</scope>
    <source>
        <strain evidence="10 11">TWF694</strain>
    </source>
</reference>
<dbReference type="PANTHER" id="PTHR46749:SF1">
    <property type="entry name" value="COMPLEX III ASSEMBLY FACTOR LYRM7"/>
    <property type="match status" value="1"/>
</dbReference>
<comment type="subunit">
    <text evidence="3">Interacts with RIP1.</text>
</comment>
<feature type="compositionally biased region" description="Basic and acidic residues" evidence="9">
    <location>
        <begin position="86"/>
        <end position="96"/>
    </location>
</feature>
<keyword evidence="7" id="KW-0143">Chaperone</keyword>
<dbReference type="GO" id="GO:0044183">
    <property type="term" value="F:protein folding chaperone"/>
    <property type="evidence" value="ECO:0007669"/>
    <property type="project" value="TreeGrafter"/>
</dbReference>
<feature type="region of interest" description="Disordered" evidence="9">
    <location>
        <begin position="32"/>
        <end position="53"/>
    </location>
</feature>
<keyword evidence="5" id="KW-0809">Transit peptide</keyword>
<comment type="subcellular location">
    <subcellularLocation>
        <location evidence="1">Mitochondrion matrix</location>
    </subcellularLocation>
</comment>
<dbReference type="InterPro" id="IPR050435">
    <property type="entry name" value="MZM1/LYRM7"/>
</dbReference>
<dbReference type="AlphaFoldDB" id="A0AAV9XMS3"/>
<evidence type="ECO:0000256" key="8">
    <source>
        <dbReference type="ARBA" id="ARBA00025268"/>
    </source>
</evidence>
<evidence type="ECO:0000313" key="10">
    <source>
        <dbReference type="EMBL" id="KAK6543268.1"/>
    </source>
</evidence>
<dbReference type="GO" id="GO:0034551">
    <property type="term" value="P:mitochondrial respiratory chain complex III assembly"/>
    <property type="evidence" value="ECO:0007669"/>
    <property type="project" value="InterPro"/>
</dbReference>
<evidence type="ECO:0000256" key="7">
    <source>
        <dbReference type="ARBA" id="ARBA00023186"/>
    </source>
</evidence>
<evidence type="ECO:0000256" key="4">
    <source>
        <dbReference type="ARBA" id="ARBA00015108"/>
    </source>
</evidence>